<protein>
    <recommendedName>
        <fullName evidence="5">Integral membrane protein</fullName>
    </recommendedName>
</protein>
<feature type="transmembrane region" description="Helical" evidence="2">
    <location>
        <begin position="329"/>
        <end position="350"/>
    </location>
</feature>
<feature type="transmembrane region" description="Helical" evidence="2">
    <location>
        <begin position="370"/>
        <end position="387"/>
    </location>
</feature>
<dbReference type="AlphaFoldDB" id="A0A4U0VNC0"/>
<evidence type="ECO:0000256" key="1">
    <source>
        <dbReference type="SAM" id="MobiDB-lite"/>
    </source>
</evidence>
<name>A0A4U0VNC0_9PEZI</name>
<feature type="transmembrane region" description="Helical" evidence="2">
    <location>
        <begin position="138"/>
        <end position="160"/>
    </location>
</feature>
<feature type="region of interest" description="Disordered" evidence="1">
    <location>
        <begin position="1"/>
        <end position="20"/>
    </location>
</feature>
<evidence type="ECO:0000256" key="2">
    <source>
        <dbReference type="SAM" id="Phobius"/>
    </source>
</evidence>
<feature type="region of interest" description="Disordered" evidence="1">
    <location>
        <begin position="45"/>
        <end position="72"/>
    </location>
</feature>
<dbReference type="OrthoDB" id="2603at2759"/>
<keyword evidence="2" id="KW-0812">Transmembrane</keyword>
<keyword evidence="2" id="KW-1133">Transmembrane helix</keyword>
<gene>
    <name evidence="3" type="ORF">B0A49_13476</name>
</gene>
<dbReference type="Proteomes" id="UP000308768">
    <property type="component" value="Unassembled WGS sequence"/>
</dbReference>
<feature type="transmembrane region" description="Helical" evidence="2">
    <location>
        <begin position="393"/>
        <end position="414"/>
    </location>
</feature>
<feature type="transmembrane region" description="Helical" evidence="2">
    <location>
        <begin position="172"/>
        <end position="193"/>
    </location>
</feature>
<keyword evidence="2" id="KW-0472">Membrane</keyword>
<sequence length="434" mass="48652">MMARNTGFYPNHEPLRQDSSLKLRHERVSGPFSFLNPTRAHFRHVDRKPVVEESQESGLDQTPGESPDGREQAADDFEYKWTSRNNRKGRHAIAVTPAKDEASAEYETPPSSTSPRAIVKGIWRMCVYYPIWDVSYDVAAVFTLGSVVWVINAFFVWLPLQKPSTAFADESLYGGGITAFIGATIFEFGSFLLMAEAVNENRSGCFGWAVEQAWEEHQHHHHEKGPYTRLRPDLAGCLHHHTNRKNFVGRSATTALPRNSNPALSSAKDSSKSWVWFPSYSELRTHYLHELGFLACLAQLIGASIFWIAGLTALPGINDRLSPGALDGIYWTPQVVGGCGFIVSGTLFMLETQEKWWKPALGTLGWHIGFWNWIGGIGFTLSPVFGYDTSEWALYQACLSTFWGSWAFLIGSVLQWYESLDKHPVDVEPSSAEP</sequence>
<evidence type="ECO:0000313" key="4">
    <source>
        <dbReference type="Proteomes" id="UP000308768"/>
    </source>
</evidence>
<dbReference type="STRING" id="331657.A0A4U0VNC0"/>
<feature type="transmembrane region" description="Helical" evidence="2">
    <location>
        <begin position="291"/>
        <end position="309"/>
    </location>
</feature>
<reference evidence="3 4" key="1">
    <citation type="submission" date="2017-03" db="EMBL/GenBank/DDBJ databases">
        <title>Genomes of endolithic fungi from Antarctica.</title>
        <authorList>
            <person name="Coleine C."/>
            <person name="Masonjones S."/>
            <person name="Stajich J.E."/>
        </authorList>
    </citation>
    <scope>NUCLEOTIDE SEQUENCE [LARGE SCALE GENOMIC DNA]</scope>
    <source>
        <strain evidence="3 4">CCFEE 5187</strain>
    </source>
</reference>
<accession>A0A4U0VNC0</accession>
<keyword evidence="4" id="KW-1185">Reference proteome</keyword>
<evidence type="ECO:0008006" key="5">
    <source>
        <dbReference type="Google" id="ProtNLM"/>
    </source>
</evidence>
<organism evidence="3 4">
    <name type="scientific">Cryomyces minteri</name>
    <dbReference type="NCBI Taxonomy" id="331657"/>
    <lineage>
        <taxon>Eukaryota</taxon>
        <taxon>Fungi</taxon>
        <taxon>Dikarya</taxon>
        <taxon>Ascomycota</taxon>
        <taxon>Pezizomycotina</taxon>
        <taxon>Dothideomycetes</taxon>
        <taxon>Dothideomycetes incertae sedis</taxon>
        <taxon>Cryomyces</taxon>
    </lineage>
</organism>
<dbReference type="EMBL" id="NAJN01002580">
    <property type="protein sequence ID" value="TKA50921.1"/>
    <property type="molecule type" value="Genomic_DNA"/>
</dbReference>
<proteinExistence type="predicted"/>
<comment type="caution">
    <text evidence="3">The sequence shown here is derived from an EMBL/GenBank/DDBJ whole genome shotgun (WGS) entry which is preliminary data.</text>
</comment>
<evidence type="ECO:0000313" key="3">
    <source>
        <dbReference type="EMBL" id="TKA50921.1"/>
    </source>
</evidence>